<dbReference type="PANTHER" id="PTHR11214">
    <property type="entry name" value="BETA-1,3-N-ACETYLGLUCOSAMINYLTRANSFERASE"/>
    <property type="match status" value="1"/>
</dbReference>
<dbReference type="VEuPathDB" id="TriTrypDB:LtaPh_0712600"/>
<comment type="subcellular location">
    <subcellularLocation>
        <location evidence="1">Golgi apparatus membrane</location>
        <topology evidence="1">Single-pass type II membrane protein</topology>
    </subcellularLocation>
</comment>
<evidence type="ECO:0000256" key="2">
    <source>
        <dbReference type="ARBA" id="ARBA00008661"/>
    </source>
</evidence>
<evidence type="ECO:0000256" key="6">
    <source>
        <dbReference type="ARBA" id="ARBA00022968"/>
    </source>
</evidence>
<evidence type="ECO:0000256" key="4">
    <source>
        <dbReference type="ARBA" id="ARBA00022679"/>
    </source>
</evidence>
<dbReference type="GO" id="GO:0016758">
    <property type="term" value="F:hexosyltransferase activity"/>
    <property type="evidence" value="ECO:0007669"/>
    <property type="project" value="InterPro"/>
</dbReference>
<dbReference type="InterPro" id="IPR002659">
    <property type="entry name" value="Glyco_trans_31"/>
</dbReference>
<comment type="similarity">
    <text evidence="2">Belongs to the glycosyltransferase 31 family.</text>
</comment>
<keyword evidence="6" id="KW-0735">Signal-anchor</keyword>
<dbReference type="GO" id="GO:0000139">
    <property type="term" value="C:Golgi membrane"/>
    <property type="evidence" value="ECO:0007669"/>
    <property type="project" value="UniProtKB-SubCell"/>
</dbReference>
<keyword evidence="7" id="KW-1133">Transmembrane helix</keyword>
<evidence type="ECO:0000256" key="5">
    <source>
        <dbReference type="ARBA" id="ARBA00022692"/>
    </source>
</evidence>
<name>A0A640KF56_LEITA</name>
<dbReference type="AlphaFoldDB" id="A0A640KF56"/>
<keyword evidence="8" id="KW-0333">Golgi apparatus</keyword>
<evidence type="ECO:0000256" key="3">
    <source>
        <dbReference type="ARBA" id="ARBA00022676"/>
    </source>
</evidence>
<accession>A0A640KF56</accession>
<proteinExistence type="inferred from homology"/>
<evidence type="ECO:0000313" key="10">
    <source>
        <dbReference type="EMBL" id="GET86129.1"/>
    </source>
</evidence>
<dbReference type="OrthoDB" id="262898at2759"/>
<evidence type="ECO:0000256" key="8">
    <source>
        <dbReference type="ARBA" id="ARBA00023034"/>
    </source>
</evidence>
<protein>
    <submittedName>
        <fullName evidence="10">Phosphoglycan beta 1,3 galactosyltransferase 1</fullName>
    </submittedName>
</protein>
<sequence length="814" mass="91788">MHHEDGAPEELVPTETHRVGPSPLILVSERADWLNSCVEDHQRFHTPSCAKLVGDPTRAPDCDNRNTYTPSPNDDISSAVVDGVPLRYSGSSPEVPAQFLRPYTQRRRLVELAILFGFLATAYWSFKIFSNGVDSREQPPIQLPTDAVHTGASLSLFSVVVQHESAFQRLKVSQPDLASADADSLTRVNLDVLPSWTLRLIKQDCTMCFDNVTYAPAVDTDLGRSTDKKENQSVEAFHVFARTSAPLGLMGPMLFAMASVTDDIDFSVELPRWNWVTWSYEQQHRFVRGSNSASIGQRPRHLIVMGVPSTDHSTSSALRDAQRSTWLTYREVARSDNNFTGALLQLYIFSGGKPYPESKVYPPVDMAQLAPTVSEYVAASAQRLAVQNRDFNNATSYVQRRVVLRDGWRGMERDNDTVWKSPCTGVSTSAAKATSPGNATSSLETLSAHLRLPVTPAFTSPAQYVCHASTALWQEALHYRNVLWLDFLTERRPRTKKKMGKRTSSKTPEEIGISQMVVIWLNYAYTAFPDVPYIMKGDDHLYLKVPQYLSDLRHVRTGWDKPRNLTATIPHGGVIPAPLGIDDKEDCLYRIWWRHSSHIVYGNGAGYMLDRRLIQAVMNPFDDFNALLLKLLINPYNSSLHREYLSLTMQFEDMLVGRQLQDHVDAVKEVCPNEHLCYMSDRLSRAHQILGPKSPTLTWTSEMTQVGMPAILYYIHYFHNHEFKEAENADQLIKQGIKVKTIERDATRLMYDWVASRLTSTVLGVGTPLNLDWVRGDARTAYTVAEGDDVAVYDVPYKLVKRKKARCILESGKK</sequence>
<keyword evidence="9" id="KW-0472">Membrane</keyword>
<organism evidence="10 11">
    <name type="scientific">Leishmania tarentolae</name>
    <name type="common">Sauroleishmania tarentolae</name>
    <dbReference type="NCBI Taxonomy" id="5689"/>
    <lineage>
        <taxon>Eukaryota</taxon>
        <taxon>Discoba</taxon>
        <taxon>Euglenozoa</taxon>
        <taxon>Kinetoplastea</taxon>
        <taxon>Metakinetoplastina</taxon>
        <taxon>Trypanosomatida</taxon>
        <taxon>Trypanosomatidae</taxon>
        <taxon>Leishmaniinae</taxon>
        <taxon>Leishmania</taxon>
        <taxon>lizard Leishmania</taxon>
    </lineage>
</organism>
<gene>
    <name evidence="10" type="ORF">LtaPh_0712600</name>
</gene>
<comment type="caution">
    <text evidence="10">The sequence shown here is derived from an EMBL/GenBank/DDBJ whole genome shotgun (WGS) entry which is preliminary data.</text>
</comment>
<keyword evidence="3 10" id="KW-0328">Glycosyltransferase</keyword>
<evidence type="ECO:0000313" key="11">
    <source>
        <dbReference type="Proteomes" id="UP000419144"/>
    </source>
</evidence>
<evidence type="ECO:0000256" key="1">
    <source>
        <dbReference type="ARBA" id="ARBA00004323"/>
    </source>
</evidence>
<evidence type="ECO:0000256" key="9">
    <source>
        <dbReference type="ARBA" id="ARBA00023136"/>
    </source>
</evidence>
<keyword evidence="5" id="KW-0812">Transmembrane</keyword>
<reference evidence="10" key="1">
    <citation type="submission" date="2019-11" db="EMBL/GenBank/DDBJ databases">
        <title>Leishmania tarentolae CDS.</title>
        <authorList>
            <person name="Goto Y."/>
            <person name="Yamagishi J."/>
        </authorList>
    </citation>
    <scope>NUCLEOTIDE SEQUENCE [LARGE SCALE GENOMIC DNA]</scope>
    <source>
        <strain evidence="10">Parrot Tar II</strain>
    </source>
</reference>
<keyword evidence="11" id="KW-1185">Reference proteome</keyword>
<keyword evidence="4" id="KW-0808">Transferase</keyword>
<dbReference type="Proteomes" id="UP000419144">
    <property type="component" value="Unassembled WGS sequence"/>
</dbReference>
<dbReference type="EMBL" id="BLBS01000008">
    <property type="protein sequence ID" value="GET86129.1"/>
    <property type="molecule type" value="Genomic_DNA"/>
</dbReference>
<evidence type="ECO:0000256" key="7">
    <source>
        <dbReference type="ARBA" id="ARBA00022989"/>
    </source>
</evidence>
<dbReference type="PANTHER" id="PTHR11214:SF351">
    <property type="entry name" value="BETA-1,3-GALACTOSYLTRANSFERASE PVG3"/>
    <property type="match status" value="1"/>
</dbReference>